<dbReference type="Proteomes" id="UP000823638">
    <property type="component" value="Unassembled WGS sequence"/>
</dbReference>
<reference evidence="1" key="2">
    <citation type="journal article" date="2021" name="PeerJ">
        <title>Extensive microbial diversity within the chicken gut microbiome revealed by metagenomics and culture.</title>
        <authorList>
            <person name="Gilroy R."/>
            <person name="Ravi A."/>
            <person name="Getino M."/>
            <person name="Pursley I."/>
            <person name="Horton D.L."/>
            <person name="Alikhan N.F."/>
            <person name="Baker D."/>
            <person name="Gharbi K."/>
            <person name="Hall N."/>
            <person name="Watson M."/>
            <person name="Adriaenssens E.M."/>
            <person name="Foster-Nyarko E."/>
            <person name="Jarju S."/>
            <person name="Secka A."/>
            <person name="Antonio M."/>
            <person name="Oren A."/>
            <person name="Chaudhuri R.R."/>
            <person name="La Ragione R."/>
            <person name="Hildebrand F."/>
            <person name="Pallen M.J."/>
        </authorList>
    </citation>
    <scope>NUCLEOTIDE SEQUENCE</scope>
    <source>
        <strain evidence="1">10532</strain>
    </source>
</reference>
<accession>A0A9D9HPC5</accession>
<organism evidence="1 2">
    <name type="scientific">Candidatus Gallitreponema excrementavium</name>
    <dbReference type="NCBI Taxonomy" id="2840840"/>
    <lineage>
        <taxon>Bacteria</taxon>
        <taxon>Pseudomonadati</taxon>
        <taxon>Spirochaetota</taxon>
        <taxon>Spirochaetia</taxon>
        <taxon>Spirochaetales</taxon>
        <taxon>Candidatus Gallitreponema</taxon>
    </lineage>
</organism>
<gene>
    <name evidence="1" type="ORF">IAA81_06030</name>
</gene>
<name>A0A9D9HPC5_9SPIR</name>
<evidence type="ECO:0000313" key="1">
    <source>
        <dbReference type="EMBL" id="MBO8457769.1"/>
    </source>
</evidence>
<sequence>MNNNLKNTLVLTCTAIGTLIGFLTGSIVLTTEKGKQINNGMKDSVGDFTKLGKSLANSKLSIK</sequence>
<dbReference type="EMBL" id="JADIMM010000078">
    <property type="protein sequence ID" value="MBO8457769.1"/>
    <property type="molecule type" value="Genomic_DNA"/>
</dbReference>
<dbReference type="AlphaFoldDB" id="A0A9D9HPC5"/>
<comment type="caution">
    <text evidence="1">The sequence shown here is derived from an EMBL/GenBank/DDBJ whole genome shotgun (WGS) entry which is preliminary data.</text>
</comment>
<proteinExistence type="predicted"/>
<protein>
    <submittedName>
        <fullName evidence="1">Uncharacterized protein</fullName>
    </submittedName>
</protein>
<evidence type="ECO:0000313" key="2">
    <source>
        <dbReference type="Proteomes" id="UP000823638"/>
    </source>
</evidence>
<reference evidence="1" key="1">
    <citation type="submission" date="2020-10" db="EMBL/GenBank/DDBJ databases">
        <authorList>
            <person name="Gilroy R."/>
        </authorList>
    </citation>
    <scope>NUCLEOTIDE SEQUENCE</scope>
    <source>
        <strain evidence="1">10532</strain>
    </source>
</reference>